<evidence type="ECO:0000313" key="6">
    <source>
        <dbReference type="Proteomes" id="UP000824231"/>
    </source>
</evidence>
<comment type="caution">
    <text evidence="5">The sequence shown here is derived from an EMBL/GenBank/DDBJ whole genome shotgun (WGS) entry which is preliminary data.</text>
</comment>
<name>A0A9D2AL64_9LACO</name>
<evidence type="ECO:0000313" key="5">
    <source>
        <dbReference type="EMBL" id="HIX35465.1"/>
    </source>
</evidence>
<gene>
    <name evidence="5" type="ORF">H9856_03560</name>
</gene>
<feature type="region of interest" description="Disordered" evidence="3">
    <location>
        <begin position="169"/>
        <end position="188"/>
    </location>
</feature>
<dbReference type="Proteomes" id="UP000824231">
    <property type="component" value="Unassembled WGS sequence"/>
</dbReference>
<dbReference type="InterPro" id="IPR052057">
    <property type="entry name" value="IS150/IS1296_orfA-like"/>
</dbReference>
<dbReference type="InterPro" id="IPR036388">
    <property type="entry name" value="WH-like_DNA-bd_sf"/>
</dbReference>
<proteinExistence type="inferred from homology"/>
<dbReference type="EMBL" id="DXFH01000012">
    <property type="protein sequence ID" value="HIX35465.1"/>
    <property type="molecule type" value="Genomic_DNA"/>
</dbReference>
<organism evidence="5 6">
    <name type="scientific">Candidatus Limosilactobacillus merdigallinarum</name>
    <dbReference type="NCBI Taxonomy" id="2838652"/>
    <lineage>
        <taxon>Bacteria</taxon>
        <taxon>Bacillati</taxon>
        <taxon>Bacillota</taxon>
        <taxon>Bacilli</taxon>
        <taxon>Lactobacillales</taxon>
        <taxon>Lactobacillaceae</taxon>
        <taxon>Limosilactobacillus</taxon>
    </lineage>
</organism>
<evidence type="ECO:0000256" key="2">
    <source>
        <dbReference type="SAM" id="Coils"/>
    </source>
</evidence>
<dbReference type="SUPFAM" id="SSF48295">
    <property type="entry name" value="TrpR-like"/>
    <property type="match status" value="3"/>
</dbReference>
<reference evidence="5" key="1">
    <citation type="journal article" date="2021" name="PeerJ">
        <title>Extensive microbial diversity within the chicken gut microbiome revealed by metagenomics and culture.</title>
        <authorList>
            <person name="Gilroy R."/>
            <person name="Ravi A."/>
            <person name="Getino M."/>
            <person name="Pursley I."/>
            <person name="Horton D.L."/>
            <person name="Alikhan N.F."/>
            <person name="Baker D."/>
            <person name="Gharbi K."/>
            <person name="Hall N."/>
            <person name="Watson M."/>
            <person name="Adriaenssens E.M."/>
            <person name="Foster-Nyarko E."/>
            <person name="Jarju S."/>
            <person name="Secka A."/>
            <person name="Antonio M."/>
            <person name="Oren A."/>
            <person name="Chaudhuri R.R."/>
            <person name="La Ragione R."/>
            <person name="Hildebrand F."/>
            <person name="Pallen M.J."/>
        </authorList>
    </citation>
    <scope>NUCLEOTIDE SEQUENCE</scope>
    <source>
        <strain evidence="5">ChiSxjej3B15-572</strain>
    </source>
</reference>
<evidence type="ECO:0000259" key="4">
    <source>
        <dbReference type="Pfam" id="PF13518"/>
    </source>
</evidence>
<evidence type="ECO:0000256" key="3">
    <source>
        <dbReference type="SAM" id="MobiDB-lite"/>
    </source>
</evidence>
<dbReference type="Gene3D" id="1.10.10.10">
    <property type="entry name" value="Winged helix-like DNA-binding domain superfamily/Winged helix DNA-binding domain"/>
    <property type="match status" value="2"/>
</dbReference>
<dbReference type="PANTHER" id="PTHR33795:SF1">
    <property type="entry name" value="INSERTION ELEMENT IS150 PROTEIN INSJ"/>
    <property type="match status" value="1"/>
</dbReference>
<dbReference type="InterPro" id="IPR055247">
    <property type="entry name" value="InsJ-like_HTH"/>
</dbReference>
<dbReference type="PANTHER" id="PTHR33795">
    <property type="entry name" value="INSERTION ELEMENT IS150 PROTEIN INSJ"/>
    <property type="match status" value="1"/>
</dbReference>
<dbReference type="Pfam" id="PF13518">
    <property type="entry name" value="HTH_28"/>
    <property type="match status" value="1"/>
</dbReference>
<dbReference type="AlphaFoldDB" id="A0A9D2AL64"/>
<keyword evidence="2" id="KW-0175">Coiled coil</keyword>
<feature type="domain" description="Insertion element IS150 protein InsJ-like helix-turn-helix" evidence="4">
    <location>
        <begin position="129"/>
        <end position="182"/>
    </location>
</feature>
<protein>
    <submittedName>
        <fullName evidence="5">Helix-turn-helix domain-containing protein</fullName>
    </submittedName>
</protein>
<accession>A0A9D2AL64</accession>
<evidence type="ECO:0000256" key="1">
    <source>
        <dbReference type="ARBA" id="ARBA00038232"/>
    </source>
</evidence>
<sequence>MSRQSKFSIEDKLKIINEMKNIDADMIAKKYKISRFTLHTWQLRYKYQGAEGLRSTHHNQQYSKKFKVALVQQYQASKHSLEEFAIKNGLKSKHQLLNWIHQYNEFNLKAYTPRKRDSKMRGRKTSFEERLTIIEELIKHDLNYNWAVDHYNVSYQQVYGWYRKYKQSGNNPESLRDRRGKAKPESQWTEADRLRAENRLLKAKLKQQEMEIAFAKKLVEIRNREAKKKTNTKQFKN</sequence>
<reference evidence="5" key="2">
    <citation type="submission" date="2021-04" db="EMBL/GenBank/DDBJ databases">
        <authorList>
            <person name="Gilroy R."/>
        </authorList>
    </citation>
    <scope>NUCLEOTIDE SEQUENCE</scope>
    <source>
        <strain evidence="5">ChiSxjej3B15-572</strain>
    </source>
</reference>
<comment type="similarity">
    <text evidence="1">Belongs to the IS150/IS1296 orfA family.</text>
</comment>
<feature type="coiled-coil region" evidence="2">
    <location>
        <begin position="191"/>
        <end position="218"/>
    </location>
</feature>
<dbReference type="GO" id="GO:0043565">
    <property type="term" value="F:sequence-specific DNA binding"/>
    <property type="evidence" value="ECO:0007669"/>
    <property type="project" value="InterPro"/>
</dbReference>
<dbReference type="InterPro" id="IPR010921">
    <property type="entry name" value="Trp_repressor/repl_initiator"/>
</dbReference>